<proteinExistence type="predicted"/>
<protein>
    <recommendedName>
        <fullName evidence="3">Phage protein</fullName>
    </recommendedName>
</protein>
<dbReference type="EMBL" id="CP011117">
    <property type="protein sequence ID" value="AKA81235.1"/>
    <property type="molecule type" value="Genomic_DNA"/>
</dbReference>
<dbReference type="AlphaFoldDB" id="A0AAU8TQZ1"/>
<accession>A0AAU8TQZ1</accession>
<organism evidence="1 2">
    <name type="scientific">Pseudomonas synxantha</name>
    <dbReference type="NCBI Taxonomy" id="47883"/>
    <lineage>
        <taxon>Bacteria</taxon>
        <taxon>Pseudomonadati</taxon>
        <taxon>Pseudomonadota</taxon>
        <taxon>Gammaproteobacteria</taxon>
        <taxon>Pseudomonadales</taxon>
        <taxon>Pseudomonadaceae</taxon>
        <taxon>Pseudomonas</taxon>
    </lineage>
</organism>
<name>A0AAU8TQZ1_9PSED</name>
<evidence type="ECO:0000313" key="2">
    <source>
        <dbReference type="Proteomes" id="UP000033099"/>
    </source>
</evidence>
<reference evidence="1 2" key="1">
    <citation type="journal article" date="2015" name="Genome Announc.">
        <title>Complete Genome Sequence of Biocontrol Strain Pseudomonas fluorescens LBUM223.</title>
        <authorList>
            <person name="Roquigny R."/>
            <person name="Arseneault T."/>
            <person name="Gadkar V.J."/>
            <person name="Novinscak A."/>
            <person name="Joly D.L."/>
            <person name="Filion M."/>
        </authorList>
    </citation>
    <scope>NUCLEOTIDE SEQUENCE [LARGE SCALE GENOMIC DNA]</scope>
    <source>
        <strain evidence="1 2">LBUM223</strain>
    </source>
</reference>
<evidence type="ECO:0008006" key="3">
    <source>
        <dbReference type="Google" id="ProtNLM"/>
    </source>
</evidence>
<sequence>MEQADWDALKEQMASPWGGMKLKCDGFEIYLSQQTDSTKKSWSTVVYVDGYLKGVWLDCDHKTGEPKHEEARRFYRKVTRALHTKRDIESYRKIYGKRKATEMEAHKFFTYDWCWKSFNSLKKHLLANNTSITRILEN</sequence>
<evidence type="ECO:0000313" key="1">
    <source>
        <dbReference type="EMBL" id="AKA81235.1"/>
    </source>
</evidence>
<dbReference type="Proteomes" id="UP000033099">
    <property type="component" value="Chromosome"/>
</dbReference>
<dbReference type="RefSeq" id="WP_046068462.1">
    <property type="nucleotide sequence ID" value="NZ_CP011117.2"/>
</dbReference>
<gene>
    <name evidence="1" type="ORF">VO64_0689</name>
</gene>
<dbReference type="KEGG" id="pfb:VO64_0689"/>